<sequence length="212" mass="24182">MEGVFLIVFGFRKNKKKSGFGSFSEKKSCTVPFFPQIVTFEVTHSQQHSRLFVNVVLFCRKFAEHSLVLGLADLSEKNARKKPFIYTKSKIILTKFILTTKNFRKNTHNFYHHLSCWIICLYRGLTGFGASLLTKGCQLAFQTIKIFPLFAVTAEVTCTFDPDIFESDIRLKLLSAQITIKPSWSIVTTFLLDNMKIAITFEVVSMGPLKSE</sequence>
<proteinExistence type="predicted"/>
<dbReference type="Proteomes" id="UP000276133">
    <property type="component" value="Unassembled WGS sequence"/>
</dbReference>
<protein>
    <submittedName>
        <fullName evidence="1">Uncharacterized protein</fullName>
    </submittedName>
</protein>
<evidence type="ECO:0000313" key="2">
    <source>
        <dbReference type="Proteomes" id="UP000276133"/>
    </source>
</evidence>
<comment type="caution">
    <text evidence="1">The sequence shown here is derived from an EMBL/GenBank/DDBJ whole genome shotgun (WGS) entry which is preliminary data.</text>
</comment>
<dbReference type="AlphaFoldDB" id="A0A3M7SIS6"/>
<evidence type="ECO:0000313" key="1">
    <source>
        <dbReference type="EMBL" id="RNA35612.1"/>
    </source>
</evidence>
<keyword evidence="2" id="KW-1185">Reference proteome</keyword>
<reference evidence="1 2" key="1">
    <citation type="journal article" date="2018" name="Sci. Rep.">
        <title>Genomic signatures of local adaptation to the degree of environmental predictability in rotifers.</title>
        <authorList>
            <person name="Franch-Gras L."/>
            <person name="Hahn C."/>
            <person name="Garcia-Roger E.M."/>
            <person name="Carmona M.J."/>
            <person name="Serra M."/>
            <person name="Gomez A."/>
        </authorList>
    </citation>
    <scope>NUCLEOTIDE SEQUENCE [LARGE SCALE GENOMIC DNA]</scope>
    <source>
        <strain evidence="1">HYR1</strain>
    </source>
</reference>
<organism evidence="1 2">
    <name type="scientific">Brachionus plicatilis</name>
    <name type="common">Marine rotifer</name>
    <name type="synonym">Brachionus muelleri</name>
    <dbReference type="NCBI Taxonomy" id="10195"/>
    <lineage>
        <taxon>Eukaryota</taxon>
        <taxon>Metazoa</taxon>
        <taxon>Spiralia</taxon>
        <taxon>Gnathifera</taxon>
        <taxon>Rotifera</taxon>
        <taxon>Eurotatoria</taxon>
        <taxon>Monogononta</taxon>
        <taxon>Pseudotrocha</taxon>
        <taxon>Ploima</taxon>
        <taxon>Brachionidae</taxon>
        <taxon>Brachionus</taxon>
    </lineage>
</organism>
<accession>A0A3M7SIS6</accession>
<gene>
    <name evidence="1" type="ORF">BpHYR1_038218</name>
</gene>
<name>A0A3M7SIS6_BRAPC</name>
<dbReference type="EMBL" id="REGN01001310">
    <property type="protein sequence ID" value="RNA35612.1"/>
    <property type="molecule type" value="Genomic_DNA"/>
</dbReference>